<dbReference type="GO" id="GO:0003176">
    <property type="term" value="P:aortic valve development"/>
    <property type="evidence" value="ECO:0007669"/>
    <property type="project" value="Ensembl"/>
</dbReference>
<evidence type="ECO:0000256" key="14">
    <source>
        <dbReference type="ARBA" id="ARBA00023136"/>
    </source>
</evidence>
<dbReference type="Proteomes" id="UP000005447">
    <property type="component" value="Unassembled WGS sequence"/>
</dbReference>
<dbReference type="KEGG" id="cpoc:100713890"/>
<dbReference type="CTD" id="7132"/>
<evidence type="ECO:0000256" key="22">
    <source>
        <dbReference type="ARBA" id="ARBA00059146"/>
    </source>
</evidence>
<dbReference type="GO" id="GO:0005031">
    <property type="term" value="F:tumor necrosis factor receptor activity"/>
    <property type="evidence" value="ECO:0007669"/>
    <property type="project" value="Ensembl"/>
</dbReference>
<dbReference type="STRING" id="10141.ENSCPOP00000028998"/>
<evidence type="ECO:0000256" key="11">
    <source>
        <dbReference type="ARBA" id="ARBA00022989"/>
    </source>
</evidence>
<dbReference type="GO" id="GO:0072659">
    <property type="term" value="P:protein localization to plasma membrane"/>
    <property type="evidence" value="ECO:0007669"/>
    <property type="project" value="Ensembl"/>
</dbReference>
<feature type="transmembrane region" description="Helical" evidence="27">
    <location>
        <begin position="212"/>
        <end position="234"/>
    </location>
</feature>
<evidence type="ECO:0000256" key="23">
    <source>
        <dbReference type="ARBA" id="ARBA00064649"/>
    </source>
</evidence>
<dbReference type="GO" id="GO:0071260">
    <property type="term" value="P:cellular response to mechanical stimulus"/>
    <property type="evidence" value="ECO:0007669"/>
    <property type="project" value="Ensembl"/>
</dbReference>
<keyword evidence="5 27" id="KW-0812">Transmembrane</keyword>
<keyword evidence="17" id="KW-0325">Glycoprotein</keyword>
<dbReference type="GO" id="GO:0046872">
    <property type="term" value="F:metal ion binding"/>
    <property type="evidence" value="ECO:0007669"/>
    <property type="project" value="UniProtKB-KW"/>
</dbReference>
<dbReference type="GO" id="GO:0005886">
    <property type="term" value="C:plasma membrane"/>
    <property type="evidence" value="ECO:0007669"/>
    <property type="project" value="UniProtKB-SubCell"/>
</dbReference>
<dbReference type="Gene3D" id="1.10.533.10">
    <property type="entry name" value="Death Domain, Fas"/>
    <property type="match status" value="1"/>
</dbReference>
<dbReference type="GO" id="GO:0045121">
    <property type="term" value="C:membrane raft"/>
    <property type="evidence" value="ECO:0007669"/>
    <property type="project" value="Ensembl"/>
</dbReference>
<dbReference type="SUPFAM" id="SSF57586">
    <property type="entry name" value="TNF receptor-like"/>
    <property type="match status" value="3"/>
</dbReference>
<evidence type="ECO:0000256" key="1">
    <source>
        <dbReference type="ARBA" id="ARBA00004251"/>
    </source>
</evidence>
<dbReference type="PRINTS" id="PR01918">
    <property type="entry name" value="TNFACTORR1A"/>
</dbReference>
<dbReference type="GeneTree" id="ENSGT00940000159540"/>
<dbReference type="EMBL" id="AAKN02051623">
    <property type="status" value="NOT_ANNOTATED_CDS"/>
    <property type="molecule type" value="Genomic_DNA"/>
</dbReference>
<dbReference type="GO" id="GO:0000209">
    <property type="term" value="P:protein polyubiquitination"/>
    <property type="evidence" value="ECO:0007669"/>
    <property type="project" value="Ensembl"/>
</dbReference>
<evidence type="ECO:0000256" key="8">
    <source>
        <dbReference type="ARBA" id="ARBA00022729"/>
    </source>
</evidence>
<feature type="signal peptide" evidence="28">
    <location>
        <begin position="1"/>
        <end position="29"/>
    </location>
</feature>
<evidence type="ECO:0000256" key="10">
    <source>
        <dbReference type="ARBA" id="ARBA00022833"/>
    </source>
</evidence>
<comment type="subunit">
    <text evidence="23">Binding of TNF to the extracellular domain leads to homotrimerization. The aggregated death domains provide a novel molecular interface that interacts specifically with the death domain of TRADD. Various TRADD-interacting proteins such as TRAFS, RIPK1 and possibly FADD, are recruited to the complex by their association with TRADD. This complex activates at least two distinct signaling cascades, apoptosis and NF-kappa-B signaling. Interacts with BAG4, BABAM2, FEM1B, GRB2, SQSTM1 and TRPC4AP. Interacts with DAB2IP. Interacts directly with NOL3 (via CARD domain); inhibits TNF-signaling pathway. Interacts with SH3RF2, TRADD and RIPK1. SH3RF2 facilitates the recruitment of RIPK1 and TRADD to TNFRSF1A in a TNF-alpha-dependent process. Interacts with PGLYRP1; this interaction is important for cell death induction. Interacts (via death domain) with MADD (via death domain).</text>
</comment>
<dbReference type="GO" id="GO:1900119">
    <property type="term" value="P:positive regulation of execution phase of apoptosis"/>
    <property type="evidence" value="ECO:0007669"/>
    <property type="project" value="Ensembl"/>
</dbReference>
<dbReference type="GO" id="GO:0008630">
    <property type="term" value="P:intrinsic apoptotic signaling pathway in response to DNA damage"/>
    <property type="evidence" value="ECO:0007669"/>
    <property type="project" value="Ensembl"/>
</dbReference>
<keyword evidence="12" id="KW-0333">Golgi apparatus</keyword>
<dbReference type="OrthoDB" id="9408020at2759"/>
<evidence type="ECO:0000256" key="24">
    <source>
        <dbReference type="ARBA" id="ARBA00081281"/>
    </source>
</evidence>
<dbReference type="GO" id="GO:0009986">
    <property type="term" value="C:cell surface"/>
    <property type="evidence" value="ECO:0007669"/>
    <property type="project" value="Ensembl"/>
</dbReference>
<dbReference type="GO" id="GO:0043120">
    <property type="term" value="F:tumor necrosis factor binding"/>
    <property type="evidence" value="ECO:0007669"/>
    <property type="project" value="Ensembl"/>
</dbReference>
<dbReference type="GO" id="GO:0010803">
    <property type="term" value="P:regulation of tumor necrosis factor-mediated signaling pathway"/>
    <property type="evidence" value="ECO:0007669"/>
    <property type="project" value="Ensembl"/>
</dbReference>
<keyword evidence="11 27" id="KW-1133">Transmembrane helix</keyword>
<dbReference type="GO" id="GO:1905038">
    <property type="term" value="P:regulation of membrane lipid metabolic process"/>
    <property type="evidence" value="ECO:0007669"/>
    <property type="project" value="Ensembl"/>
</dbReference>
<dbReference type="VEuPathDB" id="HostDB:ENSCPOG00000031352"/>
<dbReference type="GO" id="GO:0043123">
    <property type="term" value="P:positive regulation of canonical NF-kappaB signal transduction"/>
    <property type="evidence" value="ECO:0007669"/>
    <property type="project" value="Ensembl"/>
</dbReference>
<dbReference type="SMART" id="SM00005">
    <property type="entry name" value="DEATH"/>
    <property type="match status" value="1"/>
</dbReference>
<feature type="repeat" description="TNFR-Cys" evidence="26">
    <location>
        <begin position="126"/>
        <end position="166"/>
    </location>
</feature>
<feature type="domain" description="TNFR-Cys" evidence="31">
    <location>
        <begin position="43"/>
        <end position="81"/>
    </location>
</feature>
<dbReference type="RefSeq" id="XP_003463335.1">
    <property type="nucleotide sequence ID" value="XM_003463287.5"/>
</dbReference>
<dbReference type="GeneID" id="100713890"/>
<dbReference type="FunFam" id="2.10.50.10:FF:000025">
    <property type="entry name" value="Tumor necrosis factor receptor superfamily member 1A"/>
    <property type="match status" value="1"/>
</dbReference>
<evidence type="ECO:0000259" key="31">
    <source>
        <dbReference type="PROSITE" id="PS50050"/>
    </source>
</evidence>
<evidence type="ECO:0000256" key="26">
    <source>
        <dbReference type="PROSITE-ProRule" id="PRU00206"/>
    </source>
</evidence>
<feature type="chain" id="PRO_5011740528" description="Tumor necrosis factor receptor superfamily member 1A" evidence="28">
    <location>
        <begin position="30"/>
        <end position="469"/>
    </location>
</feature>
<comment type="caution">
    <text evidence="26">Lacks conserved residue(s) required for the propagation of feature annotation.</text>
</comment>
<keyword evidence="4" id="KW-1003">Cell membrane</keyword>
<dbReference type="GO" id="GO:0010614">
    <property type="term" value="P:negative regulation of cardiac muscle hypertrophy"/>
    <property type="evidence" value="ECO:0007669"/>
    <property type="project" value="Ensembl"/>
</dbReference>
<dbReference type="PANTHER" id="PTHR46861:SF1">
    <property type="entry name" value="TUMOR NECROSIS FACTOR RECEPTOR SUPERFAMILY MEMBER 1A"/>
    <property type="match status" value="1"/>
</dbReference>
<dbReference type="GO" id="GO:0005615">
    <property type="term" value="C:extracellular space"/>
    <property type="evidence" value="ECO:0007669"/>
    <property type="project" value="Ensembl"/>
</dbReference>
<dbReference type="Ensembl" id="ENSCPOT00000036261.1">
    <property type="protein sequence ID" value="ENSCPOP00000028998.1"/>
    <property type="gene ID" value="ENSCPOG00000031352.1"/>
</dbReference>
<comment type="function">
    <text evidence="22">Receptor for TNFSF2/TNF-alpha and homotrimeric TNFSF1/lymphotoxin-alpha. The adapter molecule FADD recruits caspase-8 to the activated receptor. The resulting death-inducing signaling complex (DISC) performs caspase-8 proteolytic activation which initiates the subsequent cascade of caspases (aspartate-specific cysteine proteases) mediating apoptosis.</text>
</comment>
<dbReference type="GO" id="GO:0043235">
    <property type="term" value="C:receptor complex"/>
    <property type="evidence" value="ECO:0007669"/>
    <property type="project" value="Ensembl"/>
</dbReference>
<dbReference type="Bgee" id="ENSCPOG00000031352">
    <property type="expression patterns" value="Expressed in uterine cervix and 13 other cell types or tissues"/>
</dbReference>
<protein>
    <recommendedName>
        <fullName evidence="3">Tumor necrosis factor receptor superfamily member 1A</fullName>
    </recommendedName>
    <alternativeName>
        <fullName evidence="21">Tumor necrosis factor receptor 1</fullName>
    </alternativeName>
    <alternativeName>
        <fullName evidence="18">Tumor necrosis factor receptor type I</fullName>
    </alternativeName>
    <alternativeName>
        <fullName evidence="19">p55</fullName>
    </alternativeName>
    <alternativeName>
        <fullName evidence="20 24">p60</fullName>
    </alternativeName>
</protein>
<evidence type="ECO:0000256" key="28">
    <source>
        <dbReference type="SAM" id="SignalP"/>
    </source>
</evidence>
<evidence type="ECO:0000313" key="33">
    <source>
        <dbReference type="Proteomes" id="UP000005447"/>
    </source>
</evidence>
<dbReference type="AlphaFoldDB" id="A0A286XUL3"/>
<dbReference type="GO" id="GO:0003177">
    <property type="term" value="P:pulmonary valve development"/>
    <property type="evidence" value="ECO:0007669"/>
    <property type="project" value="Ensembl"/>
</dbReference>
<gene>
    <name evidence="32" type="primary">TNFRSF1A</name>
</gene>
<dbReference type="PROSITE" id="PS50023">
    <property type="entry name" value="LIM_DOMAIN_2"/>
    <property type="match status" value="1"/>
</dbReference>
<dbReference type="FunCoup" id="A0A286XUL3">
    <property type="interactions" value="1066"/>
</dbReference>
<dbReference type="Pfam" id="PF00531">
    <property type="entry name" value="Death"/>
    <property type="match status" value="1"/>
</dbReference>
<dbReference type="FunFam" id="1.10.533.10:FF:000044">
    <property type="entry name" value="Tumor necrosis factor receptor superfamily member 1A"/>
    <property type="match status" value="1"/>
</dbReference>
<dbReference type="GO" id="GO:0050728">
    <property type="term" value="P:negative regulation of inflammatory response"/>
    <property type="evidence" value="ECO:0007669"/>
    <property type="project" value="Ensembl"/>
</dbReference>
<dbReference type="Gene3D" id="2.10.50.10">
    <property type="entry name" value="Tumor Necrosis Factor Receptor, subunit A, domain 2"/>
    <property type="match status" value="2"/>
</dbReference>
<dbReference type="InterPro" id="IPR000488">
    <property type="entry name" value="Death_dom"/>
</dbReference>
<dbReference type="InterPro" id="IPR020419">
    <property type="entry name" value="TNFR_1A"/>
</dbReference>
<evidence type="ECO:0000256" key="18">
    <source>
        <dbReference type="ARBA" id="ARBA00030825"/>
    </source>
</evidence>
<dbReference type="GO" id="GO:0042742">
    <property type="term" value="P:defense response to bacterium"/>
    <property type="evidence" value="ECO:0007669"/>
    <property type="project" value="Ensembl"/>
</dbReference>
<accession>A0A286XUL3</accession>
<feature type="repeat" description="TNFR-Cys" evidence="26">
    <location>
        <begin position="43"/>
        <end position="81"/>
    </location>
</feature>
<name>A0A286XUL3_CAVPO</name>
<evidence type="ECO:0000256" key="15">
    <source>
        <dbReference type="ARBA" id="ARBA00023157"/>
    </source>
</evidence>
<keyword evidence="6" id="KW-0053">Apoptosis</keyword>
<dbReference type="InterPro" id="IPR052493">
    <property type="entry name" value="TNFRSF1A"/>
</dbReference>
<dbReference type="GO" id="GO:0003332">
    <property type="term" value="P:negative regulation of extracellular matrix constituent secretion"/>
    <property type="evidence" value="ECO:0007669"/>
    <property type="project" value="Ensembl"/>
</dbReference>
<dbReference type="PROSITE" id="PS50050">
    <property type="entry name" value="TNFR_NGFR_2"/>
    <property type="match status" value="3"/>
</dbReference>
<dbReference type="InterPro" id="IPR011029">
    <property type="entry name" value="DEATH-like_dom_sf"/>
</dbReference>
<dbReference type="GO" id="GO:0006366">
    <property type="term" value="P:transcription by RNA polymerase II"/>
    <property type="evidence" value="ECO:0007669"/>
    <property type="project" value="Ensembl"/>
</dbReference>
<dbReference type="GO" id="GO:0034250">
    <property type="term" value="P:positive regulation of amide metabolic process"/>
    <property type="evidence" value="ECO:0007669"/>
    <property type="project" value="Ensembl"/>
</dbReference>
<evidence type="ECO:0000256" key="12">
    <source>
        <dbReference type="ARBA" id="ARBA00023034"/>
    </source>
</evidence>
<dbReference type="GO" id="GO:0045834">
    <property type="term" value="P:positive regulation of lipid metabolic process"/>
    <property type="evidence" value="ECO:0007669"/>
    <property type="project" value="Ensembl"/>
</dbReference>
<sequence length="469" mass="51708">MGLPTVSGLLLPLVLLALLVWIHSSGVIGLVPPFGDREKRDSLCPQGKYSHPKNNSICCTKCHKGTYLYNDCLGPGLDTDCRECENGTFTSSENYHRKCFSCSRCREELFQVELSSCTVDRDTVCGCGENQFRDYFSSKHFQCLNCSLCLNGTVIIPCQERQNTVCTCHTGFFPKGSECVSCSKCKQDSECTKVCPRPDPVIKPPQDSGTTVLLPLVIFLGLCLLSIFFIILMCRYPRWKPKLYSIVCGKSAPVKEGELEGISTKPLTTTKDFTSVPSSSLTPSSPLTPRVWSDFRDAAPYSVVAPPSVGPEPVFSLANTSEPIHTAARKRQDGAGAQVLDGECGRWQAQSRPGEAAVGDSPASSLAAEPTTLYAVVDGVPPTRWKEFMRRLGLSEHEIERLELQNPRCLREAHYSMLSAWRQRTPRREATLDLLGRVLRDMDLQGCLEDILESLQGPASLLPAPHLPR</sequence>
<dbReference type="InParanoid" id="A0A286XUL3"/>
<dbReference type="InterPro" id="IPR033993">
    <property type="entry name" value="TNFRSF1A_N"/>
</dbReference>
<feature type="domain" description="LIM zinc-binding" evidence="30">
    <location>
        <begin position="57"/>
        <end position="138"/>
    </location>
</feature>
<reference evidence="32" key="3">
    <citation type="submission" date="2025-09" db="UniProtKB">
        <authorList>
            <consortium name="Ensembl"/>
        </authorList>
    </citation>
    <scope>IDENTIFICATION</scope>
    <source>
        <strain evidence="32">2N</strain>
    </source>
</reference>
<evidence type="ECO:0000256" key="17">
    <source>
        <dbReference type="ARBA" id="ARBA00023180"/>
    </source>
</evidence>
<dbReference type="CDD" id="cd10576">
    <property type="entry name" value="TNFRSF1A"/>
    <property type="match status" value="1"/>
</dbReference>
<evidence type="ECO:0000256" key="4">
    <source>
        <dbReference type="ARBA" id="ARBA00022475"/>
    </source>
</evidence>
<evidence type="ECO:0000256" key="5">
    <source>
        <dbReference type="ARBA" id="ARBA00022692"/>
    </source>
</evidence>
<evidence type="ECO:0000256" key="6">
    <source>
        <dbReference type="ARBA" id="ARBA00022703"/>
    </source>
</evidence>
<dbReference type="GO" id="GO:1903140">
    <property type="term" value="P:regulation of establishment of endothelial barrier"/>
    <property type="evidence" value="ECO:0007669"/>
    <property type="project" value="Ensembl"/>
</dbReference>
<evidence type="ECO:0000256" key="3">
    <source>
        <dbReference type="ARBA" id="ARBA00016302"/>
    </source>
</evidence>
<dbReference type="OMA" id="IVETPCT"/>
<reference evidence="32" key="2">
    <citation type="submission" date="2025-08" db="UniProtKB">
        <authorList>
            <consortium name="Ensembl"/>
        </authorList>
    </citation>
    <scope>IDENTIFICATION</scope>
    <source>
        <strain evidence="32">2N</strain>
    </source>
</reference>
<evidence type="ECO:0000256" key="21">
    <source>
        <dbReference type="ARBA" id="ARBA00031785"/>
    </source>
</evidence>
<dbReference type="GO" id="GO:0000139">
    <property type="term" value="C:Golgi membrane"/>
    <property type="evidence" value="ECO:0007669"/>
    <property type="project" value="UniProtKB-SubCell"/>
</dbReference>
<dbReference type="PROSITE" id="PS00652">
    <property type="entry name" value="TNFR_NGFR_1"/>
    <property type="match status" value="2"/>
</dbReference>
<evidence type="ECO:0000256" key="2">
    <source>
        <dbReference type="ARBA" id="ARBA00004614"/>
    </source>
</evidence>
<dbReference type="GO" id="GO:1902339">
    <property type="term" value="P:positive regulation of apoptotic process involved in morphogenesis"/>
    <property type="evidence" value="ECO:0007669"/>
    <property type="project" value="Ensembl"/>
</dbReference>
<dbReference type="SUPFAM" id="SSF47986">
    <property type="entry name" value="DEATH domain"/>
    <property type="match status" value="1"/>
</dbReference>
<evidence type="ECO:0000256" key="20">
    <source>
        <dbReference type="ARBA" id="ARBA00031548"/>
    </source>
</evidence>
<dbReference type="GO" id="GO:0006693">
    <property type="term" value="P:prostaglandin metabolic process"/>
    <property type="evidence" value="ECO:0007669"/>
    <property type="project" value="InterPro"/>
</dbReference>
<feature type="domain" description="TNFR-Cys" evidence="31">
    <location>
        <begin position="126"/>
        <end position="166"/>
    </location>
</feature>
<organism evidence="32 33">
    <name type="scientific">Cavia porcellus</name>
    <name type="common">Guinea pig</name>
    <dbReference type="NCBI Taxonomy" id="10141"/>
    <lineage>
        <taxon>Eukaryota</taxon>
        <taxon>Metazoa</taxon>
        <taxon>Chordata</taxon>
        <taxon>Craniata</taxon>
        <taxon>Vertebrata</taxon>
        <taxon>Euteleostomi</taxon>
        <taxon>Mammalia</taxon>
        <taxon>Eutheria</taxon>
        <taxon>Euarchontoglires</taxon>
        <taxon>Glires</taxon>
        <taxon>Rodentia</taxon>
        <taxon>Hystricomorpha</taxon>
        <taxon>Caviidae</taxon>
        <taxon>Cavia</taxon>
    </lineage>
</organism>
<evidence type="ECO:0000256" key="9">
    <source>
        <dbReference type="ARBA" id="ARBA00022737"/>
    </source>
</evidence>
<evidence type="ECO:0000256" key="16">
    <source>
        <dbReference type="ARBA" id="ARBA00023170"/>
    </source>
</evidence>
<keyword evidence="14 27" id="KW-0472">Membrane</keyword>
<dbReference type="GO" id="GO:0007259">
    <property type="term" value="P:cell surface receptor signaling pathway via JAK-STAT"/>
    <property type="evidence" value="ECO:0007669"/>
    <property type="project" value="Ensembl"/>
</dbReference>
<dbReference type="GO" id="GO:0045944">
    <property type="term" value="P:positive regulation of transcription by RNA polymerase II"/>
    <property type="evidence" value="ECO:0007669"/>
    <property type="project" value="Ensembl"/>
</dbReference>
<dbReference type="InterPro" id="IPR033994">
    <property type="entry name" value="TNFRSF1A_death"/>
</dbReference>
<evidence type="ECO:0000259" key="30">
    <source>
        <dbReference type="PROSITE" id="PS50023"/>
    </source>
</evidence>
<comment type="subcellular location">
    <subcellularLocation>
        <location evidence="1">Cell membrane</location>
        <topology evidence="1">Single-pass type I membrane protein</topology>
    </subcellularLocation>
    <subcellularLocation>
        <location evidence="2">Golgi apparatus membrane</location>
        <topology evidence="2">Single-pass type I membrane protein</topology>
    </subcellularLocation>
</comment>
<dbReference type="FunFam" id="2.10.50.10:FF:000020">
    <property type="entry name" value="Tumor necrosis factor receptor superfamily member 1A"/>
    <property type="match status" value="1"/>
</dbReference>
<dbReference type="PANTHER" id="PTHR46861">
    <property type="entry name" value="TUMOR NECROSIS FACTOR RECEPTOR SUPERFAMILY MEMBER 1A"/>
    <property type="match status" value="1"/>
</dbReference>
<dbReference type="Pfam" id="PF00020">
    <property type="entry name" value="TNFR_c6"/>
    <property type="match status" value="2"/>
</dbReference>
<keyword evidence="13 25" id="KW-0440">LIM domain</keyword>
<keyword evidence="16" id="KW-0675">Receptor</keyword>
<feature type="domain" description="TNFR-Cys" evidence="31">
    <location>
        <begin position="83"/>
        <end position="125"/>
    </location>
</feature>
<evidence type="ECO:0000256" key="13">
    <source>
        <dbReference type="ARBA" id="ARBA00023038"/>
    </source>
</evidence>
<keyword evidence="9" id="KW-0677">Repeat</keyword>
<proteinExistence type="predicted"/>
<feature type="domain" description="Death" evidence="29">
    <location>
        <begin position="370"/>
        <end position="455"/>
    </location>
</feature>
<dbReference type="GO" id="GO:0006954">
    <property type="term" value="P:inflammatory response"/>
    <property type="evidence" value="ECO:0007669"/>
    <property type="project" value="Ensembl"/>
</dbReference>
<evidence type="ECO:0000256" key="19">
    <source>
        <dbReference type="ARBA" id="ARBA00031535"/>
    </source>
</evidence>
<feature type="repeat" description="TNFR-Cys" evidence="26">
    <location>
        <begin position="83"/>
        <end position="125"/>
    </location>
</feature>
<dbReference type="GO" id="GO:0038061">
    <property type="term" value="P:non-canonical NF-kappaB signal transduction"/>
    <property type="evidence" value="ECO:0007669"/>
    <property type="project" value="Ensembl"/>
</dbReference>
<dbReference type="GO" id="GO:0050729">
    <property type="term" value="P:positive regulation of inflammatory response"/>
    <property type="evidence" value="ECO:0007669"/>
    <property type="project" value="Ensembl"/>
</dbReference>
<dbReference type="SMART" id="SM00208">
    <property type="entry name" value="TNFR"/>
    <property type="match status" value="4"/>
</dbReference>
<dbReference type="CDD" id="cd08313">
    <property type="entry name" value="Death_TNFR1"/>
    <property type="match status" value="1"/>
</dbReference>
<keyword evidence="33" id="KW-1185">Reference proteome</keyword>
<keyword evidence="15 26" id="KW-1015">Disulfide bond</keyword>
<evidence type="ECO:0000256" key="7">
    <source>
        <dbReference type="ARBA" id="ARBA00022723"/>
    </source>
</evidence>
<dbReference type="InterPro" id="IPR001781">
    <property type="entry name" value="Znf_LIM"/>
</dbReference>
<dbReference type="GO" id="GO:0043124">
    <property type="term" value="P:negative regulation of canonical NF-kappaB signal transduction"/>
    <property type="evidence" value="ECO:0007669"/>
    <property type="project" value="Ensembl"/>
</dbReference>
<reference evidence="33" key="1">
    <citation type="journal article" date="2011" name="Nature">
        <title>A high-resolution map of human evolutionary constraint using 29 mammals.</title>
        <authorList>
            <person name="Lindblad-Toh K."/>
            <person name="Garber M."/>
            <person name="Zuk O."/>
            <person name="Lin M.F."/>
            <person name="Parker B.J."/>
            <person name="Washietl S."/>
            <person name="Kheradpour P."/>
            <person name="Ernst J."/>
            <person name="Jordan G."/>
            <person name="Mauceli E."/>
            <person name="Ward L.D."/>
            <person name="Lowe C.B."/>
            <person name="Holloway A.K."/>
            <person name="Clamp M."/>
            <person name="Gnerre S."/>
            <person name="Alfoldi J."/>
            <person name="Beal K."/>
            <person name="Chang J."/>
            <person name="Clawson H."/>
            <person name="Cuff J."/>
            <person name="Di Palma F."/>
            <person name="Fitzgerald S."/>
            <person name="Flicek P."/>
            <person name="Guttman M."/>
            <person name="Hubisz M.J."/>
            <person name="Jaffe D.B."/>
            <person name="Jungreis I."/>
            <person name="Kent W.J."/>
            <person name="Kostka D."/>
            <person name="Lara M."/>
            <person name="Martins A.L."/>
            <person name="Massingham T."/>
            <person name="Moltke I."/>
            <person name="Raney B.J."/>
            <person name="Rasmussen M.D."/>
            <person name="Robinson J."/>
            <person name="Stark A."/>
            <person name="Vilella A.J."/>
            <person name="Wen J."/>
            <person name="Xie X."/>
            <person name="Zody M.C."/>
            <person name="Baldwin J."/>
            <person name="Bloom T."/>
            <person name="Chin C.W."/>
            <person name="Heiman D."/>
            <person name="Nicol R."/>
            <person name="Nusbaum C."/>
            <person name="Young S."/>
            <person name="Wilkinson J."/>
            <person name="Worley K.C."/>
            <person name="Kovar C.L."/>
            <person name="Muzny D.M."/>
            <person name="Gibbs R.A."/>
            <person name="Cree A."/>
            <person name="Dihn H.H."/>
            <person name="Fowler G."/>
            <person name="Jhangiani S."/>
            <person name="Joshi V."/>
            <person name="Lee S."/>
            <person name="Lewis L.R."/>
            <person name="Nazareth L.V."/>
            <person name="Okwuonu G."/>
            <person name="Santibanez J."/>
            <person name="Warren W.C."/>
            <person name="Mardis E.R."/>
            <person name="Weinstock G.M."/>
            <person name="Wilson R.K."/>
            <person name="Delehaunty K."/>
            <person name="Dooling D."/>
            <person name="Fronik C."/>
            <person name="Fulton L."/>
            <person name="Fulton B."/>
            <person name="Graves T."/>
            <person name="Minx P."/>
            <person name="Sodergren E."/>
            <person name="Birney E."/>
            <person name="Margulies E.H."/>
            <person name="Herrero J."/>
            <person name="Green E.D."/>
            <person name="Haussler D."/>
            <person name="Siepel A."/>
            <person name="Goldman N."/>
            <person name="Pollard K.S."/>
            <person name="Pedersen J.S."/>
            <person name="Lander E.S."/>
            <person name="Kellis M."/>
        </authorList>
    </citation>
    <scope>NUCLEOTIDE SEQUENCE [LARGE SCALE GENOMIC DNA]</scope>
    <source>
        <strain evidence="33">2N</strain>
    </source>
</reference>
<keyword evidence="10 25" id="KW-0862">Zinc</keyword>
<evidence type="ECO:0000313" key="32">
    <source>
        <dbReference type="Ensembl" id="ENSCPOP00000028998.1"/>
    </source>
</evidence>
<dbReference type="InterPro" id="IPR001368">
    <property type="entry name" value="TNFR/NGFR_Cys_rich_reg"/>
</dbReference>
<keyword evidence="8 28" id="KW-0732">Signal</keyword>
<feature type="disulfide bond" evidence="26">
    <location>
        <begin position="59"/>
        <end position="72"/>
    </location>
</feature>
<dbReference type="PROSITE" id="PS50017">
    <property type="entry name" value="DEATH_DOMAIN"/>
    <property type="match status" value="1"/>
</dbReference>
<dbReference type="GO" id="GO:0007249">
    <property type="term" value="P:canonical NF-kappaB signal transduction"/>
    <property type="evidence" value="ECO:0007669"/>
    <property type="project" value="Ensembl"/>
</dbReference>
<evidence type="ECO:0000256" key="27">
    <source>
        <dbReference type="SAM" id="Phobius"/>
    </source>
</evidence>
<keyword evidence="7 25" id="KW-0479">Metal-binding</keyword>
<evidence type="ECO:0000256" key="25">
    <source>
        <dbReference type="PROSITE-ProRule" id="PRU00125"/>
    </source>
</evidence>
<evidence type="ECO:0000259" key="29">
    <source>
        <dbReference type="PROSITE" id="PS50017"/>
    </source>
</evidence>
<feature type="disulfide bond" evidence="26">
    <location>
        <begin position="84"/>
        <end position="99"/>
    </location>
</feature>